<dbReference type="PANTHER" id="PTHR33110">
    <property type="entry name" value="F-BOX/KELCH-REPEAT PROTEIN-RELATED"/>
    <property type="match status" value="1"/>
</dbReference>
<name>A0A9R0S078_TRITD</name>
<proteinExistence type="predicted"/>
<gene>
    <name evidence="3" type="ORF">TRITD_3Av1G274490</name>
</gene>
<sequence>MGLASSVMQCFGLTRKILQDLHIEAASLPDPDNCARCSADVRHHHGPWIALLGGFVIDPYSGHARHLPDNSKTVGSTNDWLALGLGQKYCTTNKDGDNQEEGRSEHHVVHNYVLHNPFSNRSLPLTELDAVIVEDRSLIRKFLVRSTVDDFIAVITNNRKHPIIVFQRGKGVWSPEPWETPYIYIIDIAFLGDKLYGITMAEDLIPLDLALDGEGRPRVTMGTRVIKQSHNHDYDDTTFEKEGDDDDDDQNQDEEDEEHDNDAEDDDEEEDNDLTHINCSLEFDQDGEPDDIPIISRHLIESCGKLLMVRHRRYFHPYLDAGPTWVTVQVDVFEADFNTHAWVPLTEGLGGGRALFLSMKFSKSVPAPCGEVKEDAIYFMDTGNVFNMKYGTSNPSKFCEYPGTTWLFPSELIL</sequence>
<protein>
    <recommendedName>
        <fullName evidence="2">KIB1-4 beta-propeller domain-containing protein</fullName>
    </recommendedName>
</protein>
<reference evidence="3 4" key="1">
    <citation type="submission" date="2017-09" db="EMBL/GenBank/DDBJ databases">
        <authorList>
            <consortium name="International Durum Wheat Genome Sequencing Consortium (IDWGSC)"/>
            <person name="Milanesi L."/>
        </authorList>
    </citation>
    <scope>NUCLEOTIDE SEQUENCE [LARGE SCALE GENOMIC DNA]</scope>
    <source>
        <strain evidence="4">cv. Svevo</strain>
    </source>
</reference>
<feature type="compositionally biased region" description="Acidic residues" evidence="1">
    <location>
        <begin position="242"/>
        <end position="272"/>
    </location>
</feature>
<dbReference type="InterPro" id="IPR005174">
    <property type="entry name" value="KIB1-4_b-propeller"/>
</dbReference>
<dbReference type="PANTHER" id="PTHR33110:SF114">
    <property type="entry name" value="F-BOX DOMAIN-CONTAINING PROTEIN"/>
    <property type="match status" value="1"/>
</dbReference>
<evidence type="ECO:0000313" key="4">
    <source>
        <dbReference type="Proteomes" id="UP000324705"/>
    </source>
</evidence>
<feature type="region of interest" description="Disordered" evidence="1">
    <location>
        <begin position="224"/>
        <end position="272"/>
    </location>
</feature>
<dbReference type="Gramene" id="TRITD3Av1G274490.1">
    <property type="protein sequence ID" value="TRITD3Av1G274490.1"/>
    <property type="gene ID" value="TRITD3Av1G274490"/>
</dbReference>
<dbReference type="Proteomes" id="UP000324705">
    <property type="component" value="Chromosome 3A"/>
</dbReference>
<feature type="compositionally biased region" description="Basic and acidic residues" evidence="1">
    <location>
        <begin position="230"/>
        <end position="241"/>
    </location>
</feature>
<evidence type="ECO:0000313" key="3">
    <source>
        <dbReference type="EMBL" id="VAH69618.1"/>
    </source>
</evidence>
<feature type="domain" description="KIB1-4 beta-propeller" evidence="2">
    <location>
        <begin position="66"/>
        <end position="384"/>
    </location>
</feature>
<dbReference type="OMA" id="WTILYAY"/>
<dbReference type="EMBL" id="LT934115">
    <property type="protein sequence ID" value="VAH69618.1"/>
    <property type="molecule type" value="Genomic_DNA"/>
</dbReference>
<organism evidence="3 4">
    <name type="scientific">Triticum turgidum subsp. durum</name>
    <name type="common">Durum wheat</name>
    <name type="synonym">Triticum durum</name>
    <dbReference type="NCBI Taxonomy" id="4567"/>
    <lineage>
        <taxon>Eukaryota</taxon>
        <taxon>Viridiplantae</taxon>
        <taxon>Streptophyta</taxon>
        <taxon>Embryophyta</taxon>
        <taxon>Tracheophyta</taxon>
        <taxon>Spermatophyta</taxon>
        <taxon>Magnoliopsida</taxon>
        <taxon>Liliopsida</taxon>
        <taxon>Poales</taxon>
        <taxon>Poaceae</taxon>
        <taxon>BOP clade</taxon>
        <taxon>Pooideae</taxon>
        <taxon>Triticodae</taxon>
        <taxon>Triticeae</taxon>
        <taxon>Triticinae</taxon>
        <taxon>Triticum</taxon>
    </lineage>
</organism>
<dbReference type="Pfam" id="PF03478">
    <property type="entry name" value="Beta-prop_KIB1-4"/>
    <property type="match status" value="1"/>
</dbReference>
<accession>A0A9R0S078</accession>
<evidence type="ECO:0000256" key="1">
    <source>
        <dbReference type="SAM" id="MobiDB-lite"/>
    </source>
</evidence>
<evidence type="ECO:0000259" key="2">
    <source>
        <dbReference type="Pfam" id="PF03478"/>
    </source>
</evidence>
<dbReference type="AlphaFoldDB" id="A0A9R0S078"/>
<keyword evidence="4" id="KW-1185">Reference proteome</keyword>